<evidence type="ECO:0000256" key="5">
    <source>
        <dbReference type="SAM" id="SignalP"/>
    </source>
</evidence>
<dbReference type="InterPro" id="IPR000413">
    <property type="entry name" value="Integrin_alpha"/>
</dbReference>
<dbReference type="InterPro" id="IPR032109">
    <property type="entry name" value="Big_3_5"/>
</dbReference>
<dbReference type="PRINTS" id="PR01185">
    <property type="entry name" value="INTEGRINA"/>
</dbReference>
<dbReference type="PANTHER" id="PTHR23221:SF7">
    <property type="entry name" value="PHOSPHATIDYLINOSITOL-GLYCAN-SPECIFIC PHOSPHOLIPASE D"/>
    <property type="match status" value="1"/>
</dbReference>
<dbReference type="SUPFAM" id="SSF69318">
    <property type="entry name" value="Integrin alpha N-terminal domain"/>
    <property type="match status" value="1"/>
</dbReference>
<dbReference type="Gene3D" id="2.130.10.130">
    <property type="entry name" value="Integrin alpha, N-terminal"/>
    <property type="match status" value="3"/>
</dbReference>
<accession>A0A939MLS5</accession>
<dbReference type="Pfam" id="PF01839">
    <property type="entry name" value="FG-GAP"/>
    <property type="match status" value="1"/>
</dbReference>
<dbReference type="InterPro" id="IPR028994">
    <property type="entry name" value="Integrin_alpha_N"/>
</dbReference>
<dbReference type="InterPro" id="IPR013517">
    <property type="entry name" value="FG-GAP"/>
</dbReference>
<dbReference type="GO" id="GO:0005975">
    <property type="term" value="P:carbohydrate metabolic process"/>
    <property type="evidence" value="ECO:0007669"/>
    <property type="project" value="UniProtKB-ARBA"/>
</dbReference>
<keyword evidence="4" id="KW-0325">Glycoprotein</keyword>
<dbReference type="GO" id="GO:0016787">
    <property type="term" value="F:hydrolase activity"/>
    <property type="evidence" value="ECO:0007669"/>
    <property type="project" value="UniProtKB-KW"/>
</dbReference>
<dbReference type="PROSITE" id="PS51470">
    <property type="entry name" value="FG_GAP"/>
    <property type="match status" value="1"/>
</dbReference>
<evidence type="ECO:0000256" key="4">
    <source>
        <dbReference type="ARBA" id="ARBA00023180"/>
    </source>
</evidence>
<dbReference type="InterPro" id="IPR013783">
    <property type="entry name" value="Ig-like_fold"/>
</dbReference>
<evidence type="ECO:0000313" key="7">
    <source>
        <dbReference type="EMBL" id="MBO1902235.1"/>
    </source>
</evidence>
<dbReference type="InterPro" id="IPR013519">
    <property type="entry name" value="Int_alpha_beta-p"/>
</dbReference>
<dbReference type="RefSeq" id="WP_208097988.1">
    <property type="nucleotide sequence ID" value="NZ_JAGDYM010000010.1"/>
</dbReference>
<dbReference type="Proteomes" id="UP000664382">
    <property type="component" value="Unassembled WGS sequence"/>
</dbReference>
<sequence length="900" mass="91348">MRKSTRHTRIRRAAAVLTSAALMVTGLVTAPAATADDEPASLATHAVTWTGESGASFGSDISGSCDVTGDGIDDLIVGSRGWFGNGWDRGAAYVLVGGPGITGGDVSDPAAAGTIRIDGTDRWLGSSVACAGDVNKDGIEDFVIGNNSRSHFQVVVVFGSRTLSSLKMDNLGDQGFLIADPVSGTGDLDNFGYWVGAAGDMNGDGYADIAVGDLLADNNGLSNSGSIWIIAGAPGADDVNVQSGGDRVITRIDGQNAQERLSNAEIAGDVNGDGADDLLLSSYVGTPWGSGSPAAGAGYIVFGGDNAPLHLSTDLGERGFAIAGPQRGRDRLGVSSAPLGDINGDRIADLVIGADGVSYPDAPRNGGAAVVLGARSNAPVITDPTGDPSVYSCADGAFVADCAGSTKVSRGYWINGPSDNSGAGSWVSGLSDLNGDGRPDIGIGAVGTEQVFAVYSEASRTAALELSGLAPEQGEVFSDTYNSVIGEAGDFDGNGVGDVIISGTNAVSVVLRGALQTGLEVTGDEAASVGDTVELTVTARSLLPSAQPEFAGTVRVTVNGEPASEAHEVRSGGDPISIEVPATTLGSTTAAVEFTPDDPNLFQPASAEHTIDVGLRDDGAGTLALDRSSAQYGDPVTAEFATAQELTGEVEFRTGERVLGTAAVVDGAAAAELAALDPGSHEIVAHYLGDDVYGAFSTATERLEITRSATSIGAPTLSKSRAVYGTGAVTATVRVVGADGGTVTFTDNGRTVQRVPVSATGTAVLRLAKPAAGTHRLRAKYDGSGTRAASALGAATTLTVSKARAKSISVSGKRFTKGTTPRVTVRVGKLDNGAYPVGKVRVQVGSVKKTVSLSAAKKGRVTVKLTKKYRKGFSVTATFLPKDAKNVAKATSKKTKVRVR</sequence>
<dbReference type="AlphaFoldDB" id="A0A939MLS5"/>
<keyword evidence="8" id="KW-1185">Reference proteome</keyword>
<comment type="caution">
    <text evidence="7">The sequence shown here is derived from an EMBL/GenBank/DDBJ whole genome shotgun (WGS) entry which is preliminary data.</text>
</comment>
<evidence type="ECO:0000256" key="1">
    <source>
        <dbReference type="ARBA" id="ARBA00022729"/>
    </source>
</evidence>
<feature type="signal peptide" evidence="5">
    <location>
        <begin position="1"/>
        <end position="35"/>
    </location>
</feature>
<dbReference type="Gene3D" id="2.60.40.10">
    <property type="entry name" value="Immunoglobulins"/>
    <property type="match status" value="2"/>
</dbReference>
<feature type="domain" description="Bacterial Ig-like" evidence="6">
    <location>
        <begin position="626"/>
        <end position="701"/>
    </location>
</feature>
<reference evidence="7" key="1">
    <citation type="submission" date="2021-03" db="EMBL/GenBank/DDBJ databases">
        <title>Leucobacter chromiisoli sp. nov., isolated from chromium-containing soil of chemical plant.</title>
        <authorList>
            <person name="Xu Z."/>
        </authorList>
    </citation>
    <scope>NUCLEOTIDE SEQUENCE</scope>
    <source>
        <strain evidence="7">S27</strain>
    </source>
</reference>
<dbReference type="PANTHER" id="PTHR23221">
    <property type="entry name" value="GLYCOSYLPHOSPHATIDYLINOSITOL PHOSPHOLIPASE D"/>
    <property type="match status" value="1"/>
</dbReference>
<gene>
    <name evidence="7" type="ORF">J4H92_09785</name>
</gene>
<dbReference type="GO" id="GO:0008305">
    <property type="term" value="C:integrin complex"/>
    <property type="evidence" value="ECO:0007669"/>
    <property type="project" value="InterPro"/>
</dbReference>
<evidence type="ECO:0000256" key="3">
    <source>
        <dbReference type="ARBA" id="ARBA00022801"/>
    </source>
</evidence>
<dbReference type="GO" id="GO:0007155">
    <property type="term" value="P:cell adhesion"/>
    <property type="evidence" value="ECO:0007669"/>
    <property type="project" value="InterPro"/>
</dbReference>
<feature type="chain" id="PRO_5038919993" evidence="5">
    <location>
        <begin position="36"/>
        <end position="900"/>
    </location>
</feature>
<keyword evidence="3" id="KW-0378">Hydrolase</keyword>
<dbReference type="Pfam" id="PF16640">
    <property type="entry name" value="Big_3_5"/>
    <property type="match status" value="2"/>
</dbReference>
<dbReference type="SMART" id="SM00191">
    <property type="entry name" value="Int_alpha"/>
    <property type="match status" value="6"/>
</dbReference>
<evidence type="ECO:0000259" key="6">
    <source>
        <dbReference type="Pfam" id="PF16640"/>
    </source>
</evidence>
<evidence type="ECO:0000313" key="8">
    <source>
        <dbReference type="Proteomes" id="UP000664382"/>
    </source>
</evidence>
<proteinExistence type="predicted"/>
<name>A0A939MLS5_9MICO</name>
<feature type="domain" description="Bacterial Ig-like" evidence="6">
    <location>
        <begin position="717"/>
        <end position="800"/>
    </location>
</feature>
<keyword evidence="2" id="KW-0677">Repeat</keyword>
<evidence type="ECO:0000256" key="2">
    <source>
        <dbReference type="ARBA" id="ARBA00022737"/>
    </source>
</evidence>
<keyword evidence="1 5" id="KW-0732">Signal</keyword>
<organism evidence="7 8">
    <name type="scientific">Leucobacter weissii</name>
    <dbReference type="NCBI Taxonomy" id="1983706"/>
    <lineage>
        <taxon>Bacteria</taxon>
        <taxon>Bacillati</taxon>
        <taxon>Actinomycetota</taxon>
        <taxon>Actinomycetes</taxon>
        <taxon>Micrococcales</taxon>
        <taxon>Microbacteriaceae</taxon>
        <taxon>Leucobacter</taxon>
    </lineage>
</organism>
<dbReference type="EMBL" id="JAGDYM010000010">
    <property type="protein sequence ID" value="MBO1902235.1"/>
    <property type="molecule type" value="Genomic_DNA"/>
</dbReference>
<protein>
    <submittedName>
        <fullName evidence="7">Ig-like domain repeat protein</fullName>
    </submittedName>
</protein>